<feature type="compositionally biased region" description="Basic and acidic residues" evidence="4">
    <location>
        <begin position="607"/>
        <end position="617"/>
    </location>
</feature>
<feature type="domain" description="FtsK" evidence="5">
    <location>
        <begin position="284"/>
        <end position="479"/>
    </location>
</feature>
<accession>U5NZY4</accession>
<keyword evidence="6" id="KW-0614">Plasmid</keyword>
<gene>
    <name evidence="6" type="primary">ftsK</name>
    <name evidence="6" type="ORF">LMV7_p00640</name>
</gene>
<dbReference type="PANTHER" id="PTHR22683">
    <property type="entry name" value="SPORULATION PROTEIN RELATED"/>
    <property type="match status" value="1"/>
</dbReference>
<dbReference type="PROSITE" id="PS00675">
    <property type="entry name" value="SIGMA54_INTERACT_1"/>
    <property type="match status" value="1"/>
</dbReference>
<evidence type="ECO:0000256" key="2">
    <source>
        <dbReference type="ARBA" id="ARBA00022840"/>
    </source>
</evidence>
<dbReference type="RefSeq" id="WP_023190124.1">
    <property type="nucleotide sequence ID" value="NC_022599.1"/>
</dbReference>
<dbReference type="EMBL" id="KF577591">
    <property type="protein sequence ID" value="AGY35485.1"/>
    <property type="molecule type" value="Genomic_DNA"/>
</dbReference>
<feature type="region of interest" description="Disordered" evidence="4">
    <location>
        <begin position="607"/>
        <end position="628"/>
    </location>
</feature>
<dbReference type="SUPFAM" id="SSF52540">
    <property type="entry name" value="P-loop containing nucleoside triphosphate hydrolases"/>
    <property type="match status" value="1"/>
</dbReference>
<evidence type="ECO:0000256" key="4">
    <source>
        <dbReference type="SAM" id="MobiDB-lite"/>
    </source>
</evidence>
<dbReference type="AlphaFoldDB" id="U5NZY4"/>
<dbReference type="PANTHER" id="PTHR22683:SF47">
    <property type="entry name" value="FTSK DOMAIN-CONTAINING PROTEIN YDCQ"/>
    <property type="match status" value="1"/>
</dbReference>
<dbReference type="Pfam" id="PF01580">
    <property type="entry name" value="FtsK_SpoIIIE"/>
    <property type="match status" value="1"/>
</dbReference>
<dbReference type="InterPro" id="IPR002543">
    <property type="entry name" value="FtsK_dom"/>
</dbReference>
<dbReference type="CDD" id="cd01127">
    <property type="entry name" value="TrwB_TraG_TraD_VirD4"/>
    <property type="match status" value="1"/>
</dbReference>
<dbReference type="PROSITE" id="PS50901">
    <property type="entry name" value="FTSK"/>
    <property type="match status" value="1"/>
</dbReference>
<evidence type="ECO:0000259" key="5">
    <source>
        <dbReference type="PROSITE" id="PS50901"/>
    </source>
</evidence>
<reference evidence="6" key="1">
    <citation type="journal article" date="2013" name="Genome Announc.">
        <title>First complete sequence of a giant linear plasmid from a micrococcus strain isolated from an extremely high-altitude lake.</title>
        <authorList>
            <person name="Dib J.R."/>
            <person name="Schuldes J."/>
            <person name="Thurmer A."/>
            <person name="Farias M.E."/>
            <person name="Daniel R."/>
            <person name="Meinhardt F."/>
        </authorList>
    </citation>
    <scope>NUCLEOTIDE SEQUENCE</scope>
    <source>
        <strain evidence="6">V7</strain>
        <plasmid evidence="6">pLMV7</plasmid>
    </source>
</reference>
<dbReference type="GO" id="GO:0005524">
    <property type="term" value="F:ATP binding"/>
    <property type="evidence" value="ECO:0007669"/>
    <property type="project" value="UniProtKB-UniRule"/>
</dbReference>
<feature type="binding site" evidence="3">
    <location>
        <begin position="310"/>
        <end position="317"/>
    </location>
    <ligand>
        <name>ATP</name>
        <dbReference type="ChEBI" id="CHEBI:30616"/>
    </ligand>
</feature>
<sequence length="724" mass="78997">MSQTMKAGQVQGDWELDEGVRRLEPVERMDGRAAVAGGLFAVGATALAVVGSDPGLLSASAAGVAVAALAGASNRRGVKRQELHDHLTEQVCPVLGLSVPSRKAVQLSGWSEGFVGEPGKVTLVYPARVIPDAIWTGKVTAVVENSLGGRYRVKSLQERKHRLELERFEPEQAPQEEQAISRTRQVVGELLGDSAQVKIELDNEGEPARIQVSHDQGNAMAMANRRQRVQRILATRIPGEWQARWDLQQDTVEFFIRTPMPTLVFPPEEHSSTAVAHEAYQDFQVPLGVDEDGEVLTWFPRKQAHLLITGQSGSGKTVVQHNVAERLTQAGWRTWILDGKRIEFIGFRSWPNVELVASRLEHQVKMIVDAHALMMERYEKIEDGSATLADFEPLALIIDEATTFLKGVDRWWKQVKPKGAPAKPPVLDLMADMARLARSAKIHLVLGLQRPDVEFIGGEMRDNFGARVAMGRLSPQGAMMMWDSAAIGTAVPRHIKGRGTALNANGTPVALQTYLAQNPDPNAPGYDEKATEAVRPRELLYPRKLIEVLGSTQTDIDGDEVPLSYDDYMDARVYVAEDQPRVGGVVDPTVAAPAPSALSALQNLTGSKDKITPKPETRGGIPPGLSPEHVEEPLAPPEFEAATEGEFEGFEGESDEVGVLELKAGDLVLIDPGAGRWAVVQEDPEADAEDEVFLDLVDWSTGEPEGVSLSATEMVHTRRVLQEA</sequence>
<dbReference type="Gene3D" id="3.40.50.300">
    <property type="entry name" value="P-loop containing nucleotide triphosphate hydrolases"/>
    <property type="match status" value="1"/>
</dbReference>
<evidence type="ECO:0000256" key="3">
    <source>
        <dbReference type="PROSITE-ProRule" id="PRU00289"/>
    </source>
</evidence>
<dbReference type="InterPro" id="IPR025662">
    <property type="entry name" value="Sigma_54_int_dom_ATP-bd_1"/>
</dbReference>
<dbReference type="InterPro" id="IPR050206">
    <property type="entry name" value="FtsK/SpoIIIE/SftA"/>
</dbReference>
<evidence type="ECO:0000256" key="1">
    <source>
        <dbReference type="ARBA" id="ARBA00022741"/>
    </source>
</evidence>
<dbReference type="InterPro" id="IPR027417">
    <property type="entry name" value="P-loop_NTPase"/>
</dbReference>
<evidence type="ECO:0000313" key="6">
    <source>
        <dbReference type="EMBL" id="AGY35485.1"/>
    </source>
</evidence>
<protein>
    <submittedName>
        <fullName evidence="6">Putative FtsK</fullName>
    </submittedName>
</protein>
<keyword evidence="1 3" id="KW-0547">Nucleotide-binding</keyword>
<dbReference type="GO" id="GO:0003677">
    <property type="term" value="F:DNA binding"/>
    <property type="evidence" value="ECO:0007669"/>
    <property type="project" value="InterPro"/>
</dbReference>
<proteinExistence type="predicted"/>
<keyword evidence="2 3" id="KW-0067">ATP-binding</keyword>
<name>U5NZY4_9MICC</name>
<geneLocation type="plasmid" evidence="6">
    <name>pLMV7</name>
</geneLocation>
<organism evidence="6">
    <name type="scientific">Micrococcus sp. V7</name>
    <dbReference type="NCBI Taxonomy" id="404582"/>
    <lineage>
        <taxon>Bacteria</taxon>
        <taxon>Bacillati</taxon>
        <taxon>Actinomycetota</taxon>
        <taxon>Actinomycetes</taxon>
        <taxon>Micrococcales</taxon>
        <taxon>Micrococcaceae</taxon>
        <taxon>Micrococcus</taxon>
    </lineage>
</organism>